<evidence type="ECO:0000256" key="5">
    <source>
        <dbReference type="PIRSR" id="PIRSR606710-2"/>
    </source>
</evidence>
<proteinExistence type="inferred from homology"/>
<sequence length="540" mass="58041">MTNPLHADVRGGAAPIWTADLGDGTYRNPVLNADWSDPDAVRVGDDFYLTASSFHRVPGLPVLHSRDLVNWTVIGHALTRLVPEEDFRTPQRGGGVWAPALRHHAGRFWIVYPDPDRGLFVTSAKNPAGPWSEPLLLKGGKGLIDPCPLWDEDGSAYLVHGWAKSRSGINNRLTVHRMSTDATELLDEGAVVIDGDALDGYRTLEGPKFYKRDGWYWIFAPAGGVAQGWQSAFRSRDPFGPYEDRIVLAQGSTSVNGPHQGAWLDTPDGTDWFLHFQDKGFLGRVVHLQPMRWSEDGWPVIGDGGEPVAVHAKPIQGEPVAAPAAADDFANGIGLQWSWQANPEPHWIESAGVKGGGLRLKCVPGPADLRFLPNLLGQLLPNDDFRAEVAVSLDDAAPGDRTGLAIVGDTYAWIGLERKENGTFLVHRTAEDGVETDAAEPVAVDGAATLAVEVEPGGQCRFAAWSGDDSNRQRRRIQNPYIVGSNPTRATDAALVGEPFQATEGRWVGAALGLFASGAGDGGSAAFGPFSVEARSGDHG</sequence>
<feature type="active site" description="Proton donor" evidence="4">
    <location>
        <position position="205"/>
    </location>
</feature>
<dbReference type="InterPro" id="IPR023296">
    <property type="entry name" value="Glyco_hydro_beta-prop_sf"/>
</dbReference>
<keyword evidence="9" id="KW-1185">Reference proteome</keyword>
<dbReference type="PANTHER" id="PTHR42812">
    <property type="entry name" value="BETA-XYLOSIDASE"/>
    <property type="match status" value="1"/>
</dbReference>
<dbReference type="InterPro" id="IPR051795">
    <property type="entry name" value="Glycosyl_Hydrlase_43"/>
</dbReference>
<dbReference type="SUPFAM" id="SSF75005">
    <property type="entry name" value="Arabinanase/levansucrase/invertase"/>
    <property type="match status" value="1"/>
</dbReference>
<comment type="caution">
    <text evidence="8">The sequence shown here is derived from an EMBL/GenBank/DDBJ whole genome shotgun (WGS) entry which is preliminary data.</text>
</comment>
<dbReference type="InterPro" id="IPR006710">
    <property type="entry name" value="Glyco_hydro_43"/>
</dbReference>
<dbReference type="Pfam" id="PF17851">
    <property type="entry name" value="GH43_C2"/>
    <property type="match status" value="1"/>
</dbReference>
<evidence type="ECO:0000313" key="8">
    <source>
        <dbReference type="EMBL" id="PRY55799.1"/>
    </source>
</evidence>
<dbReference type="PANTHER" id="PTHR42812:SF12">
    <property type="entry name" value="BETA-XYLOSIDASE-RELATED"/>
    <property type="match status" value="1"/>
</dbReference>
<evidence type="ECO:0000256" key="6">
    <source>
        <dbReference type="RuleBase" id="RU361187"/>
    </source>
</evidence>
<comment type="similarity">
    <text evidence="1 6">Belongs to the glycosyl hydrolase 43 family.</text>
</comment>
<evidence type="ECO:0000259" key="7">
    <source>
        <dbReference type="Pfam" id="PF17851"/>
    </source>
</evidence>
<feature type="domain" description="Beta-xylosidase C-terminal Concanavalin A-like" evidence="7">
    <location>
        <begin position="327"/>
        <end position="532"/>
    </location>
</feature>
<name>A0A2T0UCZ9_9ACTN</name>
<dbReference type="AlphaFoldDB" id="A0A2T0UCZ9"/>
<dbReference type="Gene3D" id="2.60.120.200">
    <property type="match status" value="1"/>
</dbReference>
<evidence type="ECO:0000256" key="3">
    <source>
        <dbReference type="ARBA" id="ARBA00023295"/>
    </source>
</evidence>
<evidence type="ECO:0000256" key="1">
    <source>
        <dbReference type="ARBA" id="ARBA00009865"/>
    </source>
</evidence>
<dbReference type="InterPro" id="IPR013320">
    <property type="entry name" value="ConA-like_dom_sf"/>
</dbReference>
<organism evidence="8 9">
    <name type="scientific">Glycomyces artemisiae</name>
    <dbReference type="NCBI Taxonomy" id="1076443"/>
    <lineage>
        <taxon>Bacteria</taxon>
        <taxon>Bacillati</taxon>
        <taxon>Actinomycetota</taxon>
        <taxon>Actinomycetes</taxon>
        <taxon>Glycomycetales</taxon>
        <taxon>Glycomycetaceae</taxon>
        <taxon>Glycomyces</taxon>
    </lineage>
</organism>
<evidence type="ECO:0000256" key="2">
    <source>
        <dbReference type="ARBA" id="ARBA00022801"/>
    </source>
</evidence>
<feature type="active site" description="Proton acceptor" evidence="4">
    <location>
        <position position="37"/>
    </location>
</feature>
<dbReference type="EMBL" id="PVTJ01000012">
    <property type="protein sequence ID" value="PRY55799.1"/>
    <property type="molecule type" value="Genomic_DNA"/>
</dbReference>
<evidence type="ECO:0000256" key="4">
    <source>
        <dbReference type="PIRSR" id="PIRSR606710-1"/>
    </source>
</evidence>
<dbReference type="Gene3D" id="2.115.10.20">
    <property type="entry name" value="Glycosyl hydrolase domain, family 43"/>
    <property type="match status" value="1"/>
</dbReference>
<dbReference type="GO" id="GO:0005975">
    <property type="term" value="P:carbohydrate metabolic process"/>
    <property type="evidence" value="ECO:0007669"/>
    <property type="project" value="InterPro"/>
</dbReference>
<evidence type="ECO:0000313" key="9">
    <source>
        <dbReference type="Proteomes" id="UP000238176"/>
    </source>
</evidence>
<dbReference type="InterPro" id="IPR041542">
    <property type="entry name" value="GH43_C2"/>
</dbReference>
<reference evidence="8 9" key="1">
    <citation type="submission" date="2018-03" db="EMBL/GenBank/DDBJ databases">
        <title>Genomic Encyclopedia of Type Strains, Phase III (KMG-III): the genomes of soil and plant-associated and newly described type strains.</title>
        <authorList>
            <person name="Whitman W."/>
        </authorList>
    </citation>
    <scope>NUCLEOTIDE SEQUENCE [LARGE SCALE GENOMIC DNA]</scope>
    <source>
        <strain evidence="8 9">CGMCC 4.7067</strain>
    </source>
</reference>
<gene>
    <name evidence="8" type="ORF">B0I28_112112</name>
</gene>
<protein>
    <submittedName>
        <fullName evidence="8">Beta-xylosidase</fullName>
    </submittedName>
</protein>
<dbReference type="SUPFAM" id="SSF49899">
    <property type="entry name" value="Concanavalin A-like lectins/glucanases"/>
    <property type="match status" value="1"/>
</dbReference>
<dbReference type="CDD" id="cd09001">
    <property type="entry name" value="GH43_FsAxh1-like"/>
    <property type="match status" value="1"/>
</dbReference>
<keyword evidence="2 6" id="KW-0378">Hydrolase</keyword>
<accession>A0A2T0UCZ9</accession>
<feature type="site" description="Important for catalytic activity, responsible for pKa modulation of the active site Glu and correct orientation of both the proton donor and substrate" evidence="5">
    <location>
        <position position="145"/>
    </location>
</feature>
<dbReference type="GO" id="GO:0004553">
    <property type="term" value="F:hydrolase activity, hydrolyzing O-glycosyl compounds"/>
    <property type="evidence" value="ECO:0007669"/>
    <property type="project" value="InterPro"/>
</dbReference>
<dbReference type="Proteomes" id="UP000238176">
    <property type="component" value="Unassembled WGS sequence"/>
</dbReference>
<keyword evidence="3 6" id="KW-0326">Glycosidase</keyword>
<dbReference type="Pfam" id="PF04616">
    <property type="entry name" value="Glyco_hydro_43"/>
    <property type="match status" value="1"/>
</dbReference>